<dbReference type="Pfam" id="PF01580">
    <property type="entry name" value="FtsK_SpoIIIE"/>
    <property type="match status" value="1"/>
</dbReference>
<keyword evidence="2" id="KW-0067">ATP-binding</keyword>
<dbReference type="InterPro" id="IPR027417">
    <property type="entry name" value="P-loop_NTPase"/>
</dbReference>
<keyword evidence="8" id="KW-1185">Reference proteome</keyword>
<evidence type="ECO:0000256" key="3">
    <source>
        <dbReference type="SAM" id="MobiDB-lite"/>
    </source>
</evidence>
<feature type="transmembrane region" description="Helical" evidence="4">
    <location>
        <begin position="170"/>
        <end position="198"/>
    </location>
</feature>
<dbReference type="Proteomes" id="UP000271889">
    <property type="component" value="Unassembled WGS sequence"/>
</dbReference>
<keyword evidence="5" id="KW-0732">Signal</keyword>
<keyword evidence="4" id="KW-0812">Transmembrane</keyword>
<reference evidence="7 8" key="1">
    <citation type="submission" date="2018-11" db="EMBL/GenBank/DDBJ databases">
        <authorList>
            <consortium name="Pathogen Informatics"/>
        </authorList>
    </citation>
    <scope>NUCLEOTIDE SEQUENCE [LARGE SCALE GENOMIC DNA]</scope>
</reference>
<evidence type="ECO:0000256" key="5">
    <source>
        <dbReference type="SAM" id="SignalP"/>
    </source>
</evidence>
<evidence type="ECO:0000313" key="7">
    <source>
        <dbReference type="EMBL" id="VDK43331.1"/>
    </source>
</evidence>
<evidence type="ECO:0000313" key="8">
    <source>
        <dbReference type="Proteomes" id="UP000271889"/>
    </source>
</evidence>
<organism evidence="7 8">
    <name type="scientific">Cylicostephanus goldi</name>
    <name type="common">Nematode worm</name>
    <dbReference type="NCBI Taxonomy" id="71465"/>
    <lineage>
        <taxon>Eukaryota</taxon>
        <taxon>Metazoa</taxon>
        <taxon>Ecdysozoa</taxon>
        <taxon>Nematoda</taxon>
        <taxon>Chromadorea</taxon>
        <taxon>Rhabditida</taxon>
        <taxon>Rhabditina</taxon>
        <taxon>Rhabditomorpha</taxon>
        <taxon>Strongyloidea</taxon>
        <taxon>Strongylidae</taxon>
        <taxon>Cylicostephanus</taxon>
    </lineage>
</organism>
<proteinExistence type="predicted"/>
<feature type="signal peptide" evidence="5">
    <location>
        <begin position="1"/>
        <end position="21"/>
    </location>
</feature>
<dbReference type="AlphaFoldDB" id="A0A3P6RHQ4"/>
<dbReference type="SUPFAM" id="SSF52540">
    <property type="entry name" value="P-loop containing nucleoside triphosphate hydrolases"/>
    <property type="match status" value="1"/>
</dbReference>
<dbReference type="InterPro" id="IPR002543">
    <property type="entry name" value="FtsK_dom"/>
</dbReference>
<dbReference type="GO" id="GO:0005524">
    <property type="term" value="F:ATP binding"/>
    <property type="evidence" value="ECO:0007669"/>
    <property type="project" value="UniProtKB-KW"/>
</dbReference>
<evidence type="ECO:0000256" key="4">
    <source>
        <dbReference type="SAM" id="Phobius"/>
    </source>
</evidence>
<keyword evidence="4" id="KW-0472">Membrane</keyword>
<name>A0A3P6RHQ4_CYLGO</name>
<dbReference type="Gene3D" id="3.40.50.300">
    <property type="entry name" value="P-loop containing nucleotide triphosphate hydrolases"/>
    <property type="match status" value="1"/>
</dbReference>
<dbReference type="OrthoDB" id="6742454at2759"/>
<evidence type="ECO:0000259" key="6">
    <source>
        <dbReference type="PROSITE" id="PS50901"/>
    </source>
</evidence>
<dbReference type="EMBL" id="UYRV01000191">
    <property type="protein sequence ID" value="VDK43331.1"/>
    <property type="molecule type" value="Genomic_DNA"/>
</dbReference>
<evidence type="ECO:0000256" key="2">
    <source>
        <dbReference type="ARBA" id="ARBA00022840"/>
    </source>
</evidence>
<dbReference type="PANTHER" id="PTHR22683">
    <property type="entry name" value="SPORULATION PROTEIN RELATED"/>
    <property type="match status" value="1"/>
</dbReference>
<feature type="transmembrane region" description="Helical" evidence="4">
    <location>
        <begin position="333"/>
        <end position="355"/>
    </location>
</feature>
<protein>
    <recommendedName>
        <fullName evidence="6">FtsK domain-containing protein</fullName>
    </recommendedName>
</protein>
<dbReference type="PROSITE" id="PS50901">
    <property type="entry name" value="FTSK"/>
    <property type="match status" value="1"/>
</dbReference>
<accession>A0A3P6RHQ4</accession>
<sequence>MVPTCALSVVSFLFLVAESQGFLPTKQVARDVFRFYPLEVFPLEEILATREEYAAVSAGQTYEYQGDARTDKIIGSFVEVCVTNRGFEKIRVNLPSSTPLLAAGEEFSEGTLIEFDNLKIRPYVSRANRLAYTASADAAHVVAPNKRPGMPDQKLVSFIISHTALNRHPFVMHMFFVVFSILFGIAVLCAFSIAFSFVTPVSAEELPSAVEQQRPTDTSAFDFEGAHANFDSMVSESDRICVLVFVRSVLIVPPEPADPVEPTPEYVSMLPQTGDAFSLAAASVDDSRIALSNLSTFLAKRRVFFAVASADMTKNVVYYGLFTLLPSRVLCTLVSVVVSFVVLAVWGFFVWWLLFKSGLRSKKLHPNKMLAALLADYIRDNGLCQFKSSGANASEVLVSSAIMRGEYTSDGFIVVDFFKRGDVYTEKASRQAEGLSALLSCPLDSMEDSFDRCRYRFCAVPDTRLCAVSMLTESDWSGQRDRIQLAGSLWWHFGKLPHALIAGGTGGGKSTFLYYLLGEFLRLGDATGGAADVFICDPKNAELASLSRVFSPDHVGTTPGQIAKVVRHCREVMDERYRYINDSERFRFGASAFDYGLNPVFLVFDEVAAFRAEADKKTFTEVWDNLTQLVLKARAVNVFVILALQQPRAEVVSTDIRDNLGLRVSLGDLSEEGYRMVYGSDVTGYRFNHVTEKGTGYIQLDGWNAPKSFVAPFADYSTIDYPARLAELYKAAQDRNKLSSVSDTGEGVKDAPGYITEVQEQQ</sequence>
<keyword evidence="1" id="KW-0547">Nucleotide-binding</keyword>
<gene>
    <name evidence="7" type="ORF">CGOC_LOCUS156</name>
</gene>
<feature type="transmembrane region" description="Helical" evidence="4">
    <location>
        <begin position="303"/>
        <end position="321"/>
    </location>
</feature>
<keyword evidence="4" id="KW-1133">Transmembrane helix</keyword>
<feature type="domain" description="FtsK" evidence="6">
    <location>
        <begin position="486"/>
        <end position="675"/>
    </location>
</feature>
<dbReference type="PANTHER" id="PTHR22683:SF47">
    <property type="entry name" value="FTSK DOMAIN-CONTAINING PROTEIN YDCQ"/>
    <property type="match status" value="1"/>
</dbReference>
<dbReference type="GO" id="GO:0003677">
    <property type="term" value="F:DNA binding"/>
    <property type="evidence" value="ECO:0007669"/>
    <property type="project" value="InterPro"/>
</dbReference>
<feature type="chain" id="PRO_5017936203" description="FtsK domain-containing protein" evidence="5">
    <location>
        <begin position="22"/>
        <end position="762"/>
    </location>
</feature>
<feature type="region of interest" description="Disordered" evidence="3">
    <location>
        <begin position="740"/>
        <end position="762"/>
    </location>
</feature>
<evidence type="ECO:0000256" key="1">
    <source>
        <dbReference type="ARBA" id="ARBA00022741"/>
    </source>
</evidence>
<dbReference type="InterPro" id="IPR050206">
    <property type="entry name" value="FtsK/SpoIIIE/SftA"/>
</dbReference>